<sequence length="80" mass="9075">MKQGGAHWLFYKPGRCVSPPRNKDFVIDTNVIFPVGLLLAQSSLYCFFQPPYLVIFLVHILLSLTYTLCLDGDGSLQFHL</sequence>
<dbReference type="EMBL" id="ML736192">
    <property type="protein sequence ID" value="KAE8379550.1"/>
    <property type="molecule type" value="Genomic_DNA"/>
</dbReference>
<dbReference type="AlphaFoldDB" id="A0A5N7BCT5"/>
<proteinExistence type="predicted"/>
<gene>
    <name evidence="2" type="ORF">BDV26DRAFT_162573</name>
</gene>
<reference evidence="2 3" key="1">
    <citation type="submission" date="2019-04" db="EMBL/GenBank/DDBJ databases">
        <title>Friends and foes A comparative genomics studyof 23 Aspergillus species from section Flavi.</title>
        <authorList>
            <consortium name="DOE Joint Genome Institute"/>
            <person name="Kjaerbolling I."/>
            <person name="Vesth T."/>
            <person name="Frisvad J.C."/>
            <person name="Nybo J.L."/>
            <person name="Theobald S."/>
            <person name="Kildgaard S."/>
            <person name="Isbrandt T."/>
            <person name="Kuo A."/>
            <person name="Sato A."/>
            <person name="Lyhne E.K."/>
            <person name="Kogle M.E."/>
            <person name="Wiebenga A."/>
            <person name="Kun R.S."/>
            <person name="Lubbers R.J."/>
            <person name="Makela M.R."/>
            <person name="Barry K."/>
            <person name="Chovatia M."/>
            <person name="Clum A."/>
            <person name="Daum C."/>
            <person name="Haridas S."/>
            <person name="He G."/>
            <person name="LaButti K."/>
            <person name="Lipzen A."/>
            <person name="Mondo S."/>
            <person name="Riley R."/>
            <person name="Salamov A."/>
            <person name="Simmons B.A."/>
            <person name="Magnuson J.K."/>
            <person name="Henrissat B."/>
            <person name="Mortensen U.H."/>
            <person name="Larsen T.O."/>
            <person name="Devries R.P."/>
            <person name="Grigoriev I.V."/>
            <person name="Machida M."/>
            <person name="Baker S.E."/>
            <person name="Andersen M.R."/>
        </authorList>
    </citation>
    <scope>NUCLEOTIDE SEQUENCE [LARGE SCALE GENOMIC DNA]</scope>
    <source>
        <strain evidence="2 3">IBT 29228</strain>
    </source>
</reference>
<keyword evidence="1" id="KW-0472">Membrane</keyword>
<keyword evidence="1" id="KW-1133">Transmembrane helix</keyword>
<feature type="transmembrane region" description="Helical" evidence="1">
    <location>
        <begin position="51"/>
        <end position="70"/>
    </location>
</feature>
<keyword evidence="3" id="KW-1185">Reference proteome</keyword>
<name>A0A5N7BCT5_9EURO</name>
<organism evidence="2 3">
    <name type="scientific">Aspergillus bertholletiae</name>
    <dbReference type="NCBI Taxonomy" id="1226010"/>
    <lineage>
        <taxon>Eukaryota</taxon>
        <taxon>Fungi</taxon>
        <taxon>Dikarya</taxon>
        <taxon>Ascomycota</taxon>
        <taxon>Pezizomycotina</taxon>
        <taxon>Eurotiomycetes</taxon>
        <taxon>Eurotiomycetidae</taxon>
        <taxon>Eurotiales</taxon>
        <taxon>Aspergillaceae</taxon>
        <taxon>Aspergillus</taxon>
        <taxon>Aspergillus subgen. Circumdati</taxon>
    </lineage>
</organism>
<dbReference type="Proteomes" id="UP000326198">
    <property type="component" value="Unassembled WGS sequence"/>
</dbReference>
<evidence type="ECO:0000313" key="3">
    <source>
        <dbReference type="Proteomes" id="UP000326198"/>
    </source>
</evidence>
<evidence type="ECO:0000256" key="1">
    <source>
        <dbReference type="SAM" id="Phobius"/>
    </source>
</evidence>
<evidence type="ECO:0000313" key="2">
    <source>
        <dbReference type="EMBL" id="KAE8379550.1"/>
    </source>
</evidence>
<keyword evidence="1" id="KW-0812">Transmembrane</keyword>
<protein>
    <submittedName>
        <fullName evidence="2">Uncharacterized protein</fullName>
    </submittedName>
</protein>
<accession>A0A5N7BCT5</accession>